<dbReference type="SUPFAM" id="SSF81383">
    <property type="entry name" value="F-box domain"/>
    <property type="match status" value="1"/>
</dbReference>
<dbReference type="Pfam" id="PF13621">
    <property type="entry name" value="Cupin_8"/>
    <property type="match status" value="1"/>
</dbReference>
<dbReference type="EMBL" id="KQ965732">
    <property type="protein sequence ID" value="KXS21781.1"/>
    <property type="molecule type" value="Genomic_DNA"/>
</dbReference>
<dbReference type="InterPro" id="IPR041667">
    <property type="entry name" value="Cupin_8"/>
</dbReference>
<dbReference type="PANTHER" id="PTHR12480">
    <property type="entry name" value="ARGININE DEMETHYLASE AND LYSYL-HYDROXYLASE JMJD"/>
    <property type="match status" value="1"/>
</dbReference>
<dbReference type="PROSITE" id="PS51184">
    <property type="entry name" value="JMJC"/>
    <property type="match status" value="1"/>
</dbReference>
<feature type="compositionally biased region" description="Gly residues" evidence="1">
    <location>
        <begin position="587"/>
        <end position="597"/>
    </location>
</feature>
<dbReference type="InterPro" id="IPR050910">
    <property type="entry name" value="JMJD6_ArgDemeth/LysHydrox"/>
</dbReference>
<dbReference type="STRING" id="1344416.A0A139AYG5"/>
<dbReference type="GO" id="GO:0005634">
    <property type="term" value="C:nucleus"/>
    <property type="evidence" value="ECO:0007669"/>
    <property type="project" value="TreeGrafter"/>
</dbReference>
<keyword evidence="4" id="KW-1185">Reference proteome</keyword>
<accession>A0A139AYG5</accession>
<protein>
    <submittedName>
        <fullName evidence="3">Clavaminate synthase-like protein</fullName>
    </submittedName>
</protein>
<dbReference type="InterPro" id="IPR003347">
    <property type="entry name" value="JmjC_dom"/>
</dbReference>
<proteinExistence type="predicted"/>
<dbReference type="GO" id="GO:0000987">
    <property type="term" value="F:cis-regulatory region sequence-specific DNA binding"/>
    <property type="evidence" value="ECO:0007669"/>
    <property type="project" value="TreeGrafter"/>
</dbReference>
<gene>
    <name evidence="3" type="ORF">M427DRAFT_51161</name>
</gene>
<dbReference type="OrthoDB" id="424465at2759"/>
<evidence type="ECO:0000259" key="2">
    <source>
        <dbReference type="PROSITE" id="PS51184"/>
    </source>
</evidence>
<feature type="region of interest" description="Disordered" evidence="1">
    <location>
        <begin position="587"/>
        <end position="607"/>
    </location>
</feature>
<dbReference type="Proteomes" id="UP000070544">
    <property type="component" value="Unassembled WGS sequence"/>
</dbReference>
<feature type="compositionally biased region" description="Basic and acidic residues" evidence="1">
    <location>
        <begin position="1"/>
        <end position="13"/>
    </location>
</feature>
<dbReference type="InterPro" id="IPR036047">
    <property type="entry name" value="F-box-like_dom_sf"/>
</dbReference>
<sequence>MPVPEKRAAEERGVVGAHTVKTKRARTGKGGTPRTSRSAGTRPPVALTPHALAIKPLGSLFLLPPHLRAQESRTPGLGSIARLDDLAIADLLLPLLDVRSLCTLARASRVCYAFVAMDDLWRARTVERFGGRWAWWGSSWRDTYARAHVAERFQRDAEWASTQLKRLESRPADTTGAVTRDLPTDGLPTPLADLLCPLSQPIPLPLLFSDLLFHPHMCSSLDLALFARPPTHPLLSVPAIPASELSPDTLLIRAILPCTPLLIRGACRDWPARESWRWDDPAWRDKYGRVAFRAEGVDVALKEYLAYADTTRDEAPLYIFDAEVEKKMVPDVNGGPPPYHAPLPLPPDVLSFLPREHQPDHTWLVAGPARSGSGFHVDPNASWAWNGVVTGKKRWWFFPPHATPPGVYPSPTGSDVTSPVSLAEWIINFLDEARDGVDTATDPSSSSSRVRVMECIQEEGDVVLVPRGWWHAVLNVEPAVAVTHNFVPAVDTEVAALVRFLRDRAEQVSGYRGGGGVGMGVMGGGGMGGMGGMVVGAFGRTSGDAGDECRVRHGLELYEMVRQVVAERWPGVLAEVDRDFEGAVRGEAGGGACSGGDGDNDGDAEADGKSMGVWGALRGDAGGGGFSFGFRFGFGVGGGDVDEEGGESDV</sequence>
<organism evidence="3 4">
    <name type="scientific">Gonapodya prolifera (strain JEL478)</name>
    <name type="common">Monoblepharis prolifera</name>
    <dbReference type="NCBI Taxonomy" id="1344416"/>
    <lineage>
        <taxon>Eukaryota</taxon>
        <taxon>Fungi</taxon>
        <taxon>Fungi incertae sedis</taxon>
        <taxon>Chytridiomycota</taxon>
        <taxon>Chytridiomycota incertae sedis</taxon>
        <taxon>Monoblepharidomycetes</taxon>
        <taxon>Monoblepharidales</taxon>
        <taxon>Gonapodyaceae</taxon>
        <taxon>Gonapodya</taxon>
    </lineage>
</organism>
<dbReference type="SMART" id="SM00558">
    <property type="entry name" value="JmjC"/>
    <property type="match status" value="1"/>
</dbReference>
<dbReference type="Gene3D" id="2.60.120.650">
    <property type="entry name" value="Cupin"/>
    <property type="match status" value="1"/>
</dbReference>
<feature type="domain" description="JmjC" evidence="2">
    <location>
        <begin position="332"/>
        <end position="503"/>
    </location>
</feature>
<evidence type="ECO:0000256" key="1">
    <source>
        <dbReference type="SAM" id="MobiDB-lite"/>
    </source>
</evidence>
<name>A0A139AYG5_GONPJ</name>
<reference evidence="3 4" key="1">
    <citation type="journal article" date="2015" name="Genome Biol. Evol.">
        <title>Phylogenomic analyses indicate that early fungi evolved digesting cell walls of algal ancestors of land plants.</title>
        <authorList>
            <person name="Chang Y."/>
            <person name="Wang S."/>
            <person name="Sekimoto S."/>
            <person name="Aerts A.L."/>
            <person name="Choi C."/>
            <person name="Clum A."/>
            <person name="LaButti K.M."/>
            <person name="Lindquist E.A."/>
            <person name="Yee Ngan C."/>
            <person name="Ohm R.A."/>
            <person name="Salamov A.A."/>
            <person name="Grigoriev I.V."/>
            <person name="Spatafora J.W."/>
            <person name="Berbee M.L."/>
        </authorList>
    </citation>
    <scope>NUCLEOTIDE SEQUENCE [LARGE SCALE GENOMIC DNA]</scope>
    <source>
        <strain evidence="3 4">JEL478</strain>
    </source>
</reference>
<dbReference type="OMA" id="SLSEWML"/>
<dbReference type="AlphaFoldDB" id="A0A139AYG5"/>
<dbReference type="SUPFAM" id="SSF51197">
    <property type="entry name" value="Clavaminate synthase-like"/>
    <property type="match status" value="1"/>
</dbReference>
<dbReference type="PANTHER" id="PTHR12480:SF21">
    <property type="entry name" value="JMJC DOMAIN-CONTAINING PROTEIN 8"/>
    <property type="match status" value="1"/>
</dbReference>
<evidence type="ECO:0000313" key="3">
    <source>
        <dbReference type="EMBL" id="KXS21781.1"/>
    </source>
</evidence>
<feature type="region of interest" description="Disordered" evidence="1">
    <location>
        <begin position="1"/>
        <end position="44"/>
    </location>
</feature>
<evidence type="ECO:0000313" key="4">
    <source>
        <dbReference type="Proteomes" id="UP000070544"/>
    </source>
</evidence>